<proteinExistence type="predicted"/>
<protein>
    <submittedName>
        <fullName evidence="10">MARVEL domain-containing protein</fullName>
    </submittedName>
</protein>
<feature type="transmembrane region" description="Helical" evidence="7">
    <location>
        <begin position="205"/>
        <end position="229"/>
    </location>
</feature>
<evidence type="ECO:0000256" key="1">
    <source>
        <dbReference type="ARBA" id="ARBA00004141"/>
    </source>
</evidence>
<evidence type="ECO:0000313" key="9">
    <source>
        <dbReference type="Proteomes" id="UP000887581"/>
    </source>
</evidence>
<evidence type="ECO:0000256" key="6">
    <source>
        <dbReference type="SAM" id="MobiDB-lite"/>
    </source>
</evidence>
<evidence type="ECO:0000313" key="10">
    <source>
        <dbReference type="WBParaSite" id="sdigi.contig35.g2466.t1"/>
    </source>
</evidence>
<accession>A0A915PY00</accession>
<name>A0A915PY00_9BILA</name>
<evidence type="ECO:0000256" key="5">
    <source>
        <dbReference type="PROSITE-ProRule" id="PRU00581"/>
    </source>
</evidence>
<reference evidence="10" key="1">
    <citation type="submission" date="2022-11" db="UniProtKB">
        <authorList>
            <consortium name="WormBaseParasite"/>
        </authorList>
    </citation>
    <scope>IDENTIFICATION</scope>
</reference>
<evidence type="ECO:0000256" key="7">
    <source>
        <dbReference type="SAM" id="Phobius"/>
    </source>
</evidence>
<keyword evidence="2 5" id="KW-0812">Transmembrane</keyword>
<keyword evidence="9" id="KW-1185">Reference proteome</keyword>
<dbReference type="WBParaSite" id="sdigi.contig35.g2466.t1">
    <property type="protein sequence ID" value="sdigi.contig35.g2466.t1"/>
    <property type="gene ID" value="sdigi.contig35.g2466"/>
</dbReference>
<sequence>MLKAEDLEQQNPHEQNLAATVEATTVENVPTNVPSKDRGGPQLPPSYATPAPSSPKRHQQQKRRLKFDMSRKIQIIPDNRQGQFNTTFLATIPGVMKIGEIVGILLVNRNGLSLEVAANFLDGLRGFITPTNRNATAAAWTENISFVVTVIISALLIGYVCFPHLTIKNELTREGLIVTELIFYGISTLLFFIAIWLMVHLSASWIAYGRGSAVIDAIICVALTILFGIETFAKLKAWRGENEPTIVQPVKPLTESGRYYEPNEVLQRSQGPELA</sequence>
<dbReference type="InterPro" id="IPR008253">
    <property type="entry name" value="Marvel"/>
</dbReference>
<dbReference type="Proteomes" id="UP000887581">
    <property type="component" value="Unplaced"/>
</dbReference>
<evidence type="ECO:0000256" key="3">
    <source>
        <dbReference type="ARBA" id="ARBA00022989"/>
    </source>
</evidence>
<dbReference type="AlphaFoldDB" id="A0A915PY00"/>
<evidence type="ECO:0000256" key="4">
    <source>
        <dbReference type="ARBA" id="ARBA00023136"/>
    </source>
</evidence>
<feature type="transmembrane region" description="Helical" evidence="7">
    <location>
        <begin position="144"/>
        <end position="165"/>
    </location>
</feature>
<dbReference type="InterPro" id="IPR050578">
    <property type="entry name" value="MARVEL-CKLF_proteins"/>
</dbReference>
<comment type="subcellular location">
    <subcellularLocation>
        <location evidence="1">Membrane</location>
        <topology evidence="1">Multi-pass membrane protein</topology>
    </subcellularLocation>
</comment>
<evidence type="ECO:0000259" key="8">
    <source>
        <dbReference type="PROSITE" id="PS51225"/>
    </source>
</evidence>
<keyword evidence="4 5" id="KW-0472">Membrane</keyword>
<feature type="domain" description="MARVEL" evidence="8">
    <location>
        <begin position="88"/>
        <end position="239"/>
    </location>
</feature>
<dbReference type="PROSITE" id="PS51225">
    <property type="entry name" value="MARVEL"/>
    <property type="match status" value="1"/>
</dbReference>
<feature type="compositionally biased region" description="Polar residues" evidence="6">
    <location>
        <begin position="9"/>
        <end position="34"/>
    </location>
</feature>
<dbReference type="PANTHER" id="PTHR22776:SF52">
    <property type="entry name" value="MARVEL DOMAIN-CONTAINING PROTEIN"/>
    <property type="match status" value="1"/>
</dbReference>
<keyword evidence="3 7" id="KW-1133">Transmembrane helix</keyword>
<organism evidence="9 10">
    <name type="scientific">Setaria digitata</name>
    <dbReference type="NCBI Taxonomy" id="48799"/>
    <lineage>
        <taxon>Eukaryota</taxon>
        <taxon>Metazoa</taxon>
        <taxon>Ecdysozoa</taxon>
        <taxon>Nematoda</taxon>
        <taxon>Chromadorea</taxon>
        <taxon>Rhabditida</taxon>
        <taxon>Spirurina</taxon>
        <taxon>Spiruromorpha</taxon>
        <taxon>Filarioidea</taxon>
        <taxon>Setariidae</taxon>
        <taxon>Setaria</taxon>
    </lineage>
</organism>
<dbReference type="GO" id="GO:0016020">
    <property type="term" value="C:membrane"/>
    <property type="evidence" value="ECO:0007669"/>
    <property type="project" value="UniProtKB-SubCell"/>
</dbReference>
<dbReference type="PANTHER" id="PTHR22776">
    <property type="entry name" value="MARVEL-CONTAINING POTENTIAL LIPID RAFT-ASSOCIATED PROTEIN"/>
    <property type="match status" value="1"/>
</dbReference>
<feature type="transmembrane region" description="Helical" evidence="7">
    <location>
        <begin position="177"/>
        <end position="199"/>
    </location>
</feature>
<feature type="region of interest" description="Disordered" evidence="6">
    <location>
        <begin position="1"/>
        <end position="60"/>
    </location>
</feature>
<evidence type="ECO:0000256" key="2">
    <source>
        <dbReference type="ARBA" id="ARBA00022692"/>
    </source>
</evidence>